<keyword evidence="4 6" id="KW-1133">Transmembrane helix</keyword>
<organism evidence="8 9">
    <name type="scientific">Globodera pallida</name>
    <name type="common">Potato cyst nematode worm</name>
    <name type="synonym">Heterodera pallida</name>
    <dbReference type="NCBI Taxonomy" id="36090"/>
    <lineage>
        <taxon>Eukaryota</taxon>
        <taxon>Metazoa</taxon>
        <taxon>Ecdysozoa</taxon>
        <taxon>Nematoda</taxon>
        <taxon>Chromadorea</taxon>
        <taxon>Rhabditida</taxon>
        <taxon>Tylenchina</taxon>
        <taxon>Tylenchomorpha</taxon>
        <taxon>Tylenchoidea</taxon>
        <taxon>Heteroderidae</taxon>
        <taxon>Heteroderinae</taxon>
        <taxon>Globodera</taxon>
    </lineage>
</organism>
<dbReference type="PANTHER" id="PTHR48017">
    <property type="entry name" value="OS05G0424000 PROTEIN-RELATED"/>
    <property type="match status" value="1"/>
</dbReference>
<evidence type="ECO:0000256" key="1">
    <source>
        <dbReference type="ARBA" id="ARBA00004370"/>
    </source>
</evidence>
<dbReference type="InterPro" id="IPR013057">
    <property type="entry name" value="AA_transpt_TM"/>
</dbReference>
<feature type="domain" description="Amino acid transporter transmembrane" evidence="7">
    <location>
        <begin position="87"/>
        <end position="154"/>
    </location>
</feature>
<proteinExistence type="predicted"/>
<dbReference type="Proteomes" id="UP000050741">
    <property type="component" value="Unassembled WGS sequence"/>
</dbReference>
<feature type="transmembrane region" description="Helical" evidence="6">
    <location>
        <begin position="111"/>
        <end position="132"/>
    </location>
</feature>
<sequence>MLNVALTFMTVSTSIMLGKCWVLLRRRWPSIYRERHCHQPYPEMCERSLGKKFRCVANIFVLLNQFSIAVVFLLLSSKNIHQFVKVFTGHSGFPTTQHDMKKPEDFTKSSILAFIVLTLLYLPVCLFGYFVYGNSLRDSVTSSIQHVWIQQTAEKFCKVPPKFGIQRVVVRAVVLGLAIFVAESVPTFGPLLDLSGGSTQSSMSLVFPPICYLFLNAAEKKMEMRRAWLNKADKKIEIHFESFKQRATISDFRIVGRIGCNIFSNSGTYIYSFCSSLLHFRLYFFNQRRSH</sequence>
<keyword evidence="5 6" id="KW-0472">Membrane</keyword>
<dbReference type="AlphaFoldDB" id="A0A183C5P3"/>
<reference evidence="9" key="3">
    <citation type="submission" date="2016-06" db="UniProtKB">
        <authorList>
            <consortium name="WormBaseParasite"/>
        </authorList>
    </citation>
    <scope>IDENTIFICATION</scope>
</reference>
<name>A0A183C5P3_GLOPA</name>
<feature type="transmembrane region" description="Helical" evidence="6">
    <location>
        <begin position="6"/>
        <end position="24"/>
    </location>
</feature>
<protein>
    <submittedName>
        <fullName evidence="9">Aa_trans domain-containing protein</fullName>
    </submittedName>
</protein>
<keyword evidence="8" id="KW-1185">Reference proteome</keyword>
<evidence type="ECO:0000256" key="5">
    <source>
        <dbReference type="ARBA" id="ARBA00023136"/>
    </source>
</evidence>
<keyword evidence="3 6" id="KW-0812">Transmembrane</keyword>
<comment type="subcellular location">
    <subcellularLocation>
        <location evidence="1">Membrane</location>
    </subcellularLocation>
</comment>
<evidence type="ECO:0000259" key="7">
    <source>
        <dbReference type="Pfam" id="PF01490"/>
    </source>
</evidence>
<evidence type="ECO:0000256" key="2">
    <source>
        <dbReference type="ARBA" id="ARBA00022448"/>
    </source>
</evidence>
<keyword evidence="2" id="KW-0813">Transport</keyword>
<evidence type="ECO:0000313" key="9">
    <source>
        <dbReference type="WBParaSite" id="GPLIN_000818800"/>
    </source>
</evidence>
<reference evidence="8" key="2">
    <citation type="submission" date="2014-05" db="EMBL/GenBank/DDBJ databases">
        <title>The genome and life-stage specific transcriptomes of Globodera pallida elucidate key aspects of plant parasitism by a cyst nematode.</title>
        <authorList>
            <person name="Cotton J.A."/>
            <person name="Lilley C.J."/>
            <person name="Jones L.M."/>
            <person name="Kikuchi T."/>
            <person name="Reid A.J."/>
            <person name="Thorpe P."/>
            <person name="Tsai I.J."/>
            <person name="Beasley H."/>
            <person name="Blok V."/>
            <person name="Cock P.J.A."/>
            <person name="Van den Akker S.E."/>
            <person name="Holroyd N."/>
            <person name="Hunt M."/>
            <person name="Mantelin S."/>
            <person name="Naghra H."/>
            <person name="Pain A."/>
            <person name="Palomares-Rius J.E."/>
            <person name="Zarowiecki M."/>
            <person name="Berriman M."/>
            <person name="Jones J.T."/>
            <person name="Urwin P.E."/>
        </authorList>
    </citation>
    <scope>NUCLEOTIDE SEQUENCE [LARGE SCALE GENOMIC DNA]</scope>
    <source>
        <strain evidence="8">Lindley</strain>
    </source>
</reference>
<feature type="transmembrane region" description="Helical" evidence="6">
    <location>
        <begin position="201"/>
        <end position="218"/>
    </location>
</feature>
<evidence type="ECO:0000313" key="8">
    <source>
        <dbReference type="Proteomes" id="UP000050741"/>
    </source>
</evidence>
<feature type="domain" description="Amino acid transporter transmembrane" evidence="7">
    <location>
        <begin position="158"/>
        <end position="228"/>
    </location>
</feature>
<accession>A0A183C5P3</accession>
<reference evidence="8" key="1">
    <citation type="submission" date="2013-12" db="EMBL/GenBank/DDBJ databases">
        <authorList>
            <person name="Aslett M."/>
        </authorList>
    </citation>
    <scope>NUCLEOTIDE SEQUENCE [LARGE SCALE GENOMIC DNA]</scope>
    <source>
        <strain evidence="8">Lindley</strain>
    </source>
</reference>
<dbReference type="GO" id="GO:0016020">
    <property type="term" value="C:membrane"/>
    <property type="evidence" value="ECO:0007669"/>
    <property type="project" value="UniProtKB-SubCell"/>
</dbReference>
<evidence type="ECO:0000256" key="6">
    <source>
        <dbReference type="SAM" id="Phobius"/>
    </source>
</evidence>
<feature type="transmembrane region" description="Helical" evidence="6">
    <location>
        <begin position="56"/>
        <end position="75"/>
    </location>
</feature>
<dbReference type="WBParaSite" id="GPLIN_000818800">
    <property type="protein sequence ID" value="GPLIN_000818800"/>
    <property type="gene ID" value="GPLIN_000818800"/>
</dbReference>
<evidence type="ECO:0000256" key="4">
    <source>
        <dbReference type="ARBA" id="ARBA00022989"/>
    </source>
</evidence>
<dbReference type="Pfam" id="PF01490">
    <property type="entry name" value="Aa_trans"/>
    <property type="match status" value="2"/>
</dbReference>
<evidence type="ECO:0000256" key="3">
    <source>
        <dbReference type="ARBA" id="ARBA00022692"/>
    </source>
</evidence>
<feature type="transmembrane region" description="Helical" evidence="6">
    <location>
        <begin position="168"/>
        <end position="189"/>
    </location>
</feature>